<gene>
    <name evidence="2" type="ORF">UFOPK2602_02135</name>
</gene>
<evidence type="ECO:0000256" key="1">
    <source>
        <dbReference type="SAM" id="MobiDB-lite"/>
    </source>
</evidence>
<dbReference type="EMBL" id="CAEZXX010000199">
    <property type="protein sequence ID" value="CAB4727338.1"/>
    <property type="molecule type" value="Genomic_DNA"/>
</dbReference>
<protein>
    <submittedName>
        <fullName evidence="2">Unannotated protein</fullName>
    </submittedName>
</protein>
<feature type="region of interest" description="Disordered" evidence="1">
    <location>
        <begin position="52"/>
        <end position="73"/>
    </location>
</feature>
<name>A0A6J6RYD8_9ZZZZ</name>
<organism evidence="2">
    <name type="scientific">freshwater metagenome</name>
    <dbReference type="NCBI Taxonomy" id="449393"/>
    <lineage>
        <taxon>unclassified sequences</taxon>
        <taxon>metagenomes</taxon>
        <taxon>ecological metagenomes</taxon>
    </lineage>
</organism>
<reference evidence="2" key="1">
    <citation type="submission" date="2020-05" db="EMBL/GenBank/DDBJ databases">
        <authorList>
            <person name="Chiriac C."/>
            <person name="Salcher M."/>
            <person name="Ghai R."/>
            <person name="Kavagutti S V."/>
        </authorList>
    </citation>
    <scope>NUCLEOTIDE SEQUENCE</scope>
</reference>
<accession>A0A6J6RYD8</accession>
<dbReference type="AlphaFoldDB" id="A0A6J6RYD8"/>
<proteinExistence type="predicted"/>
<evidence type="ECO:0000313" key="2">
    <source>
        <dbReference type="EMBL" id="CAB4727338.1"/>
    </source>
</evidence>
<sequence>MGEQFGWLDLAEPGIRDPRAELHGVQGVEAEAPDVIVDREVLNIEDLGELTEQPQRPFVPDRPRGGRAPSLPVTRSERLTVEFVAAVEGQVVVAHQE</sequence>